<dbReference type="GeneID" id="7447790"/>
<name>B8CF55_THAPS</name>
<organism evidence="2 3">
    <name type="scientific">Thalassiosira pseudonana</name>
    <name type="common">Marine diatom</name>
    <name type="synonym">Cyclotella nana</name>
    <dbReference type="NCBI Taxonomy" id="35128"/>
    <lineage>
        <taxon>Eukaryota</taxon>
        <taxon>Sar</taxon>
        <taxon>Stramenopiles</taxon>
        <taxon>Ochrophyta</taxon>
        <taxon>Bacillariophyta</taxon>
        <taxon>Coscinodiscophyceae</taxon>
        <taxon>Thalassiosirophycidae</taxon>
        <taxon>Thalassiosirales</taxon>
        <taxon>Thalassiosiraceae</taxon>
        <taxon>Thalassiosira</taxon>
    </lineage>
</organism>
<evidence type="ECO:0000256" key="1">
    <source>
        <dbReference type="SAM" id="SignalP"/>
    </source>
</evidence>
<reference evidence="2 3" key="1">
    <citation type="journal article" date="2004" name="Science">
        <title>The genome of the diatom Thalassiosira pseudonana: ecology, evolution, and metabolism.</title>
        <authorList>
            <person name="Armbrust E.V."/>
            <person name="Berges J.A."/>
            <person name="Bowler C."/>
            <person name="Green B.R."/>
            <person name="Martinez D."/>
            <person name="Putnam N.H."/>
            <person name="Zhou S."/>
            <person name="Allen A.E."/>
            <person name="Apt K.E."/>
            <person name="Bechner M."/>
            <person name="Brzezinski M.A."/>
            <person name="Chaal B.K."/>
            <person name="Chiovitti A."/>
            <person name="Davis A.K."/>
            <person name="Demarest M.S."/>
            <person name="Detter J.C."/>
            <person name="Glavina T."/>
            <person name="Goodstein D."/>
            <person name="Hadi M.Z."/>
            <person name="Hellsten U."/>
            <person name="Hildebrand M."/>
            <person name="Jenkins B.D."/>
            <person name="Jurka J."/>
            <person name="Kapitonov V.V."/>
            <person name="Kroger N."/>
            <person name="Lau W.W."/>
            <person name="Lane T.W."/>
            <person name="Larimer F.W."/>
            <person name="Lippmeier J.C."/>
            <person name="Lucas S."/>
            <person name="Medina M."/>
            <person name="Montsant A."/>
            <person name="Obornik M."/>
            <person name="Parker M.S."/>
            <person name="Palenik B."/>
            <person name="Pazour G.J."/>
            <person name="Richardson P.M."/>
            <person name="Rynearson T.A."/>
            <person name="Saito M.A."/>
            <person name="Schwartz D.C."/>
            <person name="Thamatrakoln K."/>
            <person name="Valentin K."/>
            <person name="Vardi A."/>
            <person name="Wilkerson F.P."/>
            <person name="Rokhsar D.S."/>
        </authorList>
    </citation>
    <scope>NUCLEOTIDE SEQUENCE [LARGE SCALE GENOMIC DNA]</scope>
    <source>
        <strain evidence="2 3">CCMP1335</strain>
    </source>
</reference>
<accession>B8CF55</accession>
<evidence type="ECO:0000313" key="2">
    <source>
        <dbReference type="EMBL" id="EED88020.1"/>
    </source>
</evidence>
<proteinExistence type="predicted"/>
<keyword evidence="3" id="KW-1185">Reference proteome</keyword>
<keyword evidence="1" id="KW-0732">Signal</keyword>
<sequence>MSSSLISLILRRLLLVLISQRRLRKLYRYRRFFSSRYCSSILHVDTSGLPYVFHMASSHFPQLSVAISPTLPHILIQTGLLSDPVDICPQLRALYNSGWNNSPIIVGGIVMNDDPLKAMQTRAELNVVVCLHLRKAVHRQLNHSIAIGKSVAVHLILGQPFIKGLQCILDSHSNTVNAQFIENGVFKVVDMVPQLDQTTISRAPISRPSVNPTFTEVVGHLSTN</sequence>
<dbReference type="AlphaFoldDB" id="B8CF55"/>
<dbReference type="EMBL" id="CM000652">
    <property type="protein sequence ID" value="EED88020.1"/>
    <property type="molecule type" value="Genomic_DNA"/>
</dbReference>
<feature type="signal peptide" evidence="1">
    <location>
        <begin position="1"/>
        <end position="19"/>
    </location>
</feature>
<feature type="chain" id="PRO_5002870080" evidence="1">
    <location>
        <begin position="20"/>
        <end position="224"/>
    </location>
</feature>
<dbReference type="HOGENOM" id="CLU_1237228_0_0_1"/>
<dbReference type="KEGG" id="tps:THAPSDRAFT_11649"/>
<dbReference type="PaxDb" id="35128-Thaps11649"/>
<reference evidence="2 3" key="2">
    <citation type="journal article" date="2008" name="Nature">
        <title>The Phaeodactylum genome reveals the evolutionary history of diatom genomes.</title>
        <authorList>
            <person name="Bowler C."/>
            <person name="Allen A.E."/>
            <person name="Badger J.H."/>
            <person name="Grimwood J."/>
            <person name="Jabbari K."/>
            <person name="Kuo A."/>
            <person name="Maheswari U."/>
            <person name="Martens C."/>
            <person name="Maumus F."/>
            <person name="Otillar R.P."/>
            <person name="Rayko E."/>
            <person name="Salamov A."/>
            <person name="Vandepoele K."/>
            <person name="Beszteri B."/>
            <person name="Gruber A."/>
            <person name="Heijde M."/>
            <person name="Katinka M."/>
            <person name="Mock T."/>
            <person name="Valentin K."/>
            <person name="Verret F."/>
            <person name="Berges J.A."/>
            <person name="Brownlee C."/>
            <person name="Cadoret J.P."/>
            <person name="Chiovitti A."/>
            <person name="Choi C.J."/>
            <person name="Coesel S."/>
            <person name="De Martino A."/>
            <person name="Detter J.C."/>
            <person name="Durkin C."/>
            <person name="Falciatore A."/>
            <person name="Fournet J."/>
            <person name="Haruta M."/>
            <person name="Huysman M.J."/>
            <person name="Jenkins B.D."/>
            <person name="Jiroutova K."/>
            <person name="Jorgensen R.E."/>
            <person name="Joubert Y."/>
            <person name="Kaplan A."/>
            <person name="Kroger N."/>
            <person name="Kroth P.G."/>
            <person name="La Roche J."/>
            <person name="Lindquist E."/>
            <person name="Lommer M."/>
            <person name="Martin-Jezequel V."/>
            <person name="Lopez P.J."/>
            <person name="Lucas S."/>
            <person name="Mangogna M."/>
            <person name="McGinnis K."/>
            <person name="Medlin L.K."/>
            <person name="Montsant A."/>
            <person name="Oudot-Le Secq M.P."/>
            <person name="Napoli C."/>
            <person name="Obornik M."/>
            <person name="Parker M.S."/>
            <person name="Petit J.L."/>
            <person name="Porcel B.M."/>
            <person name="Poulsen N."/>
            <person name="Robison M."/>
            <person name="Rychlewski L."/>
            <person name="Rynearson T.A."/>
            <person name="Schmutz J."/>
            <person name="Shapiro H."/>
            <person name="Siaut M."/>
            <person name="Stanley M."/>
            <person name="Sussman M.R."/>
            <person name="Taylor A.R."/>
            <person name="Vardi A."/>
            <person name="von Dassow P."/>
            <person name="Vyverman W."/>
            <person name="Willis A."/>
            <person name="Wyrwicz L.S."/>
            <person name="Rokhsar D.S."/>
            <person name="Weissenbach J."/>
            <person name="Armbrust E.V."/>
            <person name="Green B.R."/>
            <person name="Van de Peer Y."/>
            <person name="Grigoriev I.V."/>
        </authorList>
    </citation>
    <scope>NUCLEOTIDE SEQUENCE [LARGE SCALE GENOMIC DNA]</scope>
    <source>
        <strain evidence="2 3">CCMP1335</strain>
    </source>
</reference>
<evidence type="ECO:0000313" key="3">
    <source>
        <dbReference type="Proteomes" id="UP000001449"/>
    </source>
</evidence>
<protein>
    <submittedName>
        <fullName evidence="2">Uncharacterized protein</fullName>
    </submittedName>
</protein>
<dbReference type="Proteomes" id="UP000001449">
    <property type="component" value="Chromosome 20"/>
</dbReference>
<gene>
    <name evidence="2" type="ORF">THAPSDRAFT_11649</name>
</gene>
<dbReference type="RefSeq" id="XP_002294660.1">
    <property type="nucleotide sequence ID" value="XM_002294624.1"/>
</dbReference>
<dbReference type="InParanoid" id="B8CF55"/>